<keyword evidence="5" id="KW-0378">Hydrolase</keyword>
<dbReference type="InterPro" id="IPR006439">
    <property type="entry name" value="HAD-SF_hydro_IA"/>
</dbReference>
<evidence type="ECO:0000313" key="5">
    <source>
        <dbReference type="EMBL" id="MEX6686009.1"/>
    </source>
</evidence>
<dbReference type="NCBIfam" id="TIGR01549">
    <property type="entry name" value="HAD-SF-IA-v1"/>
    <property type="match status" value="1"/>
</dbReference>
<evidence type="ECO:0000256" key="4">
    <source>
        <dbReference type="ARBA" id="ARBA00013078"/>
    </source>
</evidence>
<dbReference type="RefSeq" id="WP_369327398.1">
    <property type="nucleotide sequence ID" value="NZ_JAULBC010000001.1"/>
</dbReference>
<evidence type="ECO:0000256" key="1">
    <source>
        <dbReference type="ARBA" id="ARBA00000830"/>
    </source>
</evidence>
<dbReference type="GO" id="GO:0016787">
    <property type="term" value="F:hydrolase activity"/>
    <property type="evidence" value="ECO:0007669"/>
    <property type="project" value="UniProtKB-KW"/>
</dbReference>
<accession>A0ABV3Z9W3</accession>
<dbReference type="Gene3D" id="3.40.50.1000">
    <property type="entry name" value="HAD superfamily/HAD-like"/>
    <property type="match status" value="1"/>
</dbReference>
<comment type="caution">
    <text evidence="5">The sequence shown here is derived from an EMBL/GenBank/DDBJ whole genome shotgun (WGS) entry which is preliminary data.</text>
</comment>
<evidence type="ECO:0000313" key="6">
    <source>
        <dbReference type="Proteomes" id="UP001560573"/>
    </source>
</evidence>
<dbReference type="Pfam" id="PF13419">
    <property type="entry name" value="HAD_2"/>
    <property type="match status" value="1"/>
</dbReference>
<sequence>MVRNILFDFDGVLVESVQVKAEAFRQLYKEYGEEIASKVVEHHLQNGGVSRFEKIKYWHKEYLGIDLTPQQVNELADKYSDLVLQGVLDAKEVSGASDFLKAYASYFHCWIVTGTPTSEIRDILEQKKWNKYFLEAYGSPEKKTFWTQKIIKDNALDQHETVFVGDAMADYEAASNAGIPFILRKTDENAPLFNNYKGCTINDITELEKVLNRF</sequence>
<protein>
    <recommendedName>
        <fullName evidence="4">phosphoglycolate phosphatase</fullName>
        <ecNumber evidence="4">3.1.3.18</ecNumber>
    </recommendedName>
</protein>
<dbReference type="SFLD" id="SFLDS00003">
    <property type="entry name" value="Haloacid_Dehalogenase"/>
    <property type="match status" value="1"/>
</dbReference>
<organism evidence="5 6">
    <name type="scientific">Danxiaibacter flavus</name>
    <dbReference type="NCBI Taxonomy" id="3049108"/>
    <lineage>
        <taxon>Bacteria</taxon>
        <taxon>Pseudomonadati</taxon>
        <taxon>Bacteroidota</taxon>
        <taxon>Chitinophagia</taxon>
        <taxon>Chitinophagales</taxon>
        <taxon>Chitinophagaceae</taxon>
        <taxon>Danxiaibacter</taxon>
    </lineage>
</organism>
<name>A0ABV3Z9W3_9BACT</name>
<evidence type="ECO:0000256" key="2">
    <source>
        <dbReference type="ARBA" id="ARBA00004818"/>
    </source>
</evidence>
<dbReference type="PANTHER" id="PTHR43434:SF1">
    <property type="entry name" value="PHOSPHOGLYCOLATE PHOSPHATASE"/>
    <property type="match status" value="1"/>
</dbReference>
<gene>
    <name evidence="5" type="ORF">QTN47_00800</name>
</gene>
<evidence type="ECO:0000256" key="3">
    <source>
        <dbReference type="ARBA" id="ARBA00006171"/>
    </source>
</evidence>
<reference evidence="5 6" key="1">
    <citation type="submission" date="2023-07" db="EMBL/GenBank/DDBJ databases">
        <authorList>
            <person name="Lian W.-H."/>
        </authorList>
    </citation>
    <scope>NUCLEOTIDE SEQUENCE [LARGE SCALE GENOMIC DNA]</scope>
    <source>
        <strain evidence="5 6">SYSU DXS3180</strain>
    </source>
</reference>
<comment type="catalytic activity">
    <reaction evidence="1">
        <text>2-phosphoglycolate + H2O = glycolate + phosphate</text>
        <dbReference type="Rhea" id="RHEA:14369"/>
        <dbReference type="ChEBI" id="CHEBI:15377"/>
        <dbReference type="ChEBI" id="CHEBI:29805"/>
        <dbReference type="ChEBI" id="CHEBI:43474"/>
        <dbReference type="ChEBI" id="CHEBI:58033"/>
        <dbReference type="EC" id="3.1.3.18"/>
    </reaction>
</comment>
<comment type="pathway">
    <text evidence="2">Organic acid metabolism; glycolate biosynthesis; glycolate from 2-phosphoglycolate: step 1/1.</text>
</comment>
<dbReference type="PANTHER" id="PTHR43434">
    <property type="entry name" value="PHOSPHOGLYCOLATE PHOSPHATASE"/>
    <property type="match status" value="1"/>
</dbReference>
<dbReference type="SUPFAM" id="SSF56784">
    <property type="entry name" value="HAD-like"/>
    <property type="match status" value="1"/>
</dbReference>
<dbReference type="InterPro" id="IPR023198">
    <property type="entry name" value="PGP-like_dom2"/>
</dbReference>
<dbReference type="Gene3D" id="1.10.150.240">
    <property type="entry name" value="Putative phosphatase, domain 2"/>
    <property type="match status" value="1"/>
</dbReference>
<dbReference type="Proteomes" id="UP001560573">
    <property type="component" value="Unassembled WGS sequence"/>
</dbReference>
<dbReference type="InterPro" id="IPR036412">
    <property type="entry name" value="HAD-like_sf"/>
</dbReference>
<proteinExistence type="inferred from homology"/>
<dbReference type="InterPro" id="IPR041492">
    <property type="entry name" value="HAD_2"/>
</dbReference>
<dbReference type="InterPro" id="IPR023214">
    <property type="entry name" value="HAD_sf"/>
</dbReference>
<dbReference type="SFLD" id="SFLDG01129">
    <property type="entry name" value="C1.5:_HAD__Beta-PGM__Phosphata"/>
    <property type="match status" value="1"/>
</dbReference>
<dbReference type="InterPro" id="IPR050155">
    <property type="entry name" value="HAD-like_hydrolase_sf"/>
</dbReference>
<dbReference type="EC" id="3.1.3.18" evidence="4"/>
<dbReference type="EMBL" id="JAULBC010000001">
    <property type="protein sequence ID" value="MEX6686009.1"/>
    <property type="molecule type" value="Genomic_DNA"/>
</dbReference>
<comment type="similarity">
    <text evidence="3">Belongs to the HAD-like hydrolase superfamily. CbbY/CbbZ/Gph/YieH family.</text>
</comment>
<dbReference type="CDD" id="cd01427">
    <property type="entry name" value="HAD_like"/>
    <property type="match status" value="1"/>
</dbReference>
<keyword evidence="6" id="KW-1185">Reference proteome</keyword>